<dbReference type="EMBL" id="STGY01000066">
    <property type="protein sequence ID" value="THV39472.1"/>
    <property type="molecule type" value="Genomic_DNA"/>
</dbReference>
<dbReference type="SUPFAM" id="SSF54909">
    <property type="entry name" value="Dimeric alpha+beta barrel"/>
    <property type="match status" value="1"/>
</dbReference>
<dbReference type="OrthoDB" id="668782at2"/>
<sequence length="120" mass="13360">MRYLINVVHDGPIDPDTVKPETFEAMGGFVAKLAADGILVDAAGLEPVEQATRVDLHDGQIKLLDGPFAEAKEWIGGYFIIQVRDQDEAVEYARQSVEIHRVHAPGMNVIHEVRRIVDEE</sequence>
<keyword evidence="4" id="KW-1185">Reference proteome</keyword>
<comment type="similarity">
    <text evidence="1">Belongs to the YciI family.</text>
</comment>
<proteinExistence type="inferred from homology"/>
<dbReference type="RefSeq" id="WP_136535890.1">
    <property type="nucleotide sequence ID" value="NZ_STGY01000066.1"/>
</dbReference>
<feature type="domain" description="YCII-related" evidence="2">
    <location>
        <begin position="18"/>
        <end position="95"/>
    </location>
</feature>
<gene>
    <name evidence="3" type="ORF">FAB82_17810</name>
</gene>
<evidence type="ECO:0000256" key="1">
    <source>
        <dbReference type="ARBA" id="ARBA00007689"/>
    </source>
</evidence>
<name>A0A4S8Q9L1_9ACTN</name>
<evidence type="ECO:0000313" key="4">
    <source>
        <dbReference type="Proteomes" id="UP000308760"/>
    </source>
</evidence>
<dbReference type="Gene3D" id="3.30.70.1060">
    <property type="entry name" value="Dimeric alpha+beta barrel"/>
    <property type="match status" value="1"/>
</dbReference>
<dbReference type="InterPro" id="IPR005545">
    <property type="entry name" value="YCII"/>
</dbReference>
<comment type="caution">
    <text evidence="3">The sequence shown here is derived from an EMBL/GenBank/DDBJ whole genome shotgun (WGS) entry which is preliminary data.</text>
</comment>
<dbReference type="Pfam" id="PF03795">
    <property type="entry name" value="YCII"/>
    <property type="match status" value="1"/>
</dbReference>
<protein>
    <submittedName>
        <fullName evidence="3">Transcriptional regulator</fullName>
    </submittedName>
</protein>
<dbReference type="AlphaFoldDB" id="A0A4S8Q9L1"/>
<dbReference type="InterPro" id="IPR011008">
    <property type="entry name" value="Dimeric_a/b-barrel"/>
</dbReference>
<reference evidence="3 4" key="2">
    <citation type="submission" date="2019-05" db="EMBL/GenBank/DDBJ databases">
        <title>Glycomyces buryatensis sp. nov.</title>
        <authorList>
            <person name="Nikitina E."/>
        </authorList>
    </citation>
    <scope>NUCLEOTIDE SEQUENCE [LARGE SCALE GENOMIC DNA]</scope>
    <source>
        <strain evidence="3 4">18</strain>
    </source>
</reference>
<evidence type="ECO:0000313" key="3">
    <source>
        <dbReference type="EMBL" id="THV39472.1"/>
    </source>
</evidence>
<organism evidence="3 4">
    <name type="scientific">Glycomyces buryatensis</name>
    <dbReference type="NCBI Taxonomy" id="2570927"/>
    <lineage>
        <taxon>Bacteria</taxon>
        <taxon>Bacillati</taxon>
        <taxon>Actinomycetota</taxon>
        <taxon>Actinomycetes</taxon>
        <taxon>Glycomycetales</taxon>
        <taxon>Glycomycetaceae</taxon>
        <taxon>Glycomyces</taxon>
    </lineage>
</organism>
<accession>A0A4S8Q9L1</accession>
<dbReference type="Proteomes" id="UP000308760">
    <property type="component" value="Unassembled WGS sequence"/>
</dbReference>
<dbReference type="PANTHER" id="PTHR35174">
    <property type="entry name" value="BLL7171 PROTEIN-RELATED"/>
    <property type="match status" value="1"/>
</dbReference>
<reference evidence="4" key="1">
    <citation type="submission" date="2019-04" db="EMBL/GenBank/DDBJ databases">
        <title>Nocardioides xinjiangensis sp. nov.</title>
        <authorList>
            <person name="Liu S."/>
        </authorList>
    </citation>
    <scope>NUCLEOTIDE SEQUENCE [LARGE SCALE GENOMIC DNA]</scope>
    <source>
        <strain evidence="4">18</strain>
    </source>
</reference>
<evidence type="ECO:0000259" key="2">
    <source>
        <dbReference type="Pfam" id="PF03795"/>
    </source>
</evidence>